<reference evidence="6" key="1">
    <citation type="journal article" date="2019" name="Int. J. Syst. Evol. Microbiol.">
        <title>The Global Catalogue of Microorganisms (GCM) 10K type strain sequencing project: providing services to taxonomists for standard genome sequencing and annotation.</title>
        <authorList>
            <consortium name="The Broad Institute Genomics Platform"/>
            <consortium name="The Broad Institute Genome Sequencing Center for Infectious Disease"/>
            <person name="Wu L."/>
            <person name="Ma J."/>
        </authorList>
    </citation>
    <scope>NUCLEOTIDE SEQUENCE [LARGE SCALE GENOMIC DNA]</scope>
    <source>
        <strain evidence="6">JCM 18298</strain>
    </source>
</reference>
<dbReference type="Gene3D" id="3.30.300.30">
    <property type="match status" value="1"/>
</dbReference>
<dbReference type="EMBL" id="BAABJM010000002">
    <property type="protein sequence ID" value="GAA5054651.1"/>
    <property type="molecule type" value="Genomic_DNA"/>
</dbReference>
<dbReference type="PANTHER" id="PTHR43201">
    <property type="entry name" value="ACYL-COA SYNTHETASE"/>
    <property type="match status" value="1"/>
</dbReference>
<keyword evidence="6" id="KW-1185">Reference proteome</keyword>
<gene>
    <name evidence="5" type="ORF">GCM10023318_29890</name>
</gene>
<dbReference type="Pfam" id="PF00501">
    <property type="entry name" value="AMP-binding"/>
    <property type="match status" value="1"/>
</dbReference>
<dbReference type="Pfam" id="PF13193">
    <property type="entry name" value="AMP-binding_C"/>
    <property type="match status" value="1"/>
</dbReference>
<feature type="domain" description="AMP-dependent synthetase/ligase" evidence="3">
    <location>
        <begin position="46"/>
        <end position="400"/>
    </location>
</feature>
<sequence>MQSGTEYVGGPFHWSGQIDDVGVADFGGMTTGTEQASDPTIRCGTRVRTHPVVQRNAGRLAAALAAAGLGAGDRVVVLVRNDIEFLEAHAAVSAIGANPIPVNTHWQPPELAHVLRDSAARLVIAHTEFVPIVERALAATVTEVPVLEVEMAPELLAETGLDPDLAHPTGRYPTMREWIDARPEPIGHRDGAIADSMGVVYTSGTTGSPKGVLREPMAAEQLLSIAGAAARRMGVRPGGQLLVAGPLYHTSPNAVAVLGMRMGTNITIMPRFDAERFLHHIDTHGIEQAKIVPTMLSRLLSLPAEVRARYDVSSLTHLIHSAAPCPPAIKRAAIEWFGDAVWEYYGCSEAGTITWISADEWSAHSGSVGRPVDGSSVVIADASGNPLSQGEIGRVFVRGADYWPKFRYLNHGTTDSPVGGHISVGDIGYLDDDGFLFLTGRSSEIIISGGVNIYPAEIEAALAEIEGVEDAAVFGIADVADRGEAVAADVVERPGAALTTDALRGALRGRLAAYKIPSRIRIVAELPRDESGKINKRVLREHM</sequence>
<feature type="domain" description="AMP-binding enzyme C-terminal" evidence="4">
    <location>
        <begin position="457"/>
        <end position="533"/>
    </location>
</feature>
<accession>A0ABP9KDC4</accession>
<evidence type="ECO:0000313" key="5">
    <source>
        <dbReference type="EMBL" id="GAA5054651.1"/>
    </source>
</evidence>
<evidence type="ECO:0000256" key="1">
    <source>
        <dbReference type="ARBA" id="ARBA00006432"/>
    </source>
</evidence>
<organism evidence="5 6">
    <name type="scientific">Nocardia callitridis</name>
    <dbReference type="NCBI Taxonomy" id="648753"/>
    <lineage>
        <taxon>Bacteria</taxon>
        <taxon>Bacillati</taxon>
        <taxon>Actinomycetota</taxon>
        <taxon>Actinomycetes</taxon>
        <taxon>Mycobacteriales</taxon>
        <taxon>Nocardiaceae</taxon>
        <taxon>Nocardia</taxon>
    </lineage>
</organism>
<dbReference type="InterPro" id="IPR045851">
    <property type="entry name" value="AMP-bd_C_sf"/>
</dbReference>
<evidence type="ECO:0000259" key="3">
    <source>
        <dbReference type="Pfam" id="PF00501"/>
    </source>
</evidence>
<dbReference type="PANTHER" id="PTHR43201:SF5">
    <property type="entry name" value="MEDIUM-CHAIN ACYL-COA LIGASE ACSF2, MITOCHONDRIAL"/>
    <property type="match status" value="1"/>
</dbReference>
<proteinExistence type="inferred from homology"/>
<evidence type="ECO:0000256" key="2">
    <source>
        <dbReference type="ARBA" id="ARBA00022598"/>
    </source>
</evidence>
<comment type="similarity">
    <text evidence="1">Belongs to the ATP-dependent AMP-binding enzyme family.</text>
</comment>
<dbReference type="InterPro" id="IPR000873">
    <property type="entry name" value="AMP-dep_synth/lig_dom"/>
</dbReference>
<dbReference type="InterPro" id="IPR042099">
    <property type="entry name" value="ANL_N_sf"/>
</dbReference>
<evidence type="ECO:0000259" key="4">
    <source>
        <dbReference type="Pfam" id="PF13193"/>
    </source>
</evidence>
<name>A0ABP9KDC4_9NOCA</name>
<keyword evidence="2" id="KW-0436">Ligase</keyword>
<dbReference type="Proteomes" id="UP001500603">
    <property type="component" value="Unassembled WGS sequence"/>
</dbReference>
<dbReference type="InterPro" id="IPR025110">
    <property type="entry name" value="AMP-bd_C"/>
</dbReference>
<comment type="caution">
    <text evidence="5">The sequence shown here is derived from an EMBL/GenBank/DDBJ whole genome shotgun (WGS) entry which is preliminary data.</text>
</comment>
<dbReference type="Gene3D" id="3.40.50.12780">
    <property type="entry name" value="N-terminal domain of ligase-like"/>
    <property type="match status" value="1"/>
</dbReference>
<evidence type="ECO:0000313" key="6">
    <source>
        <dbReference type="Proteomes" id="UP001500603"/>
    </source>
</evidence>
<protein>
    <submittedName>
        <fullName evidence="5">Acyl-CoA synthetase</fullName>
    </submittedName>
</protein>
<dbReference type="SUPFAM" id="SSF56801">
    <property type="entry name" value="Acetyl-CoA synthetase-like"/>
    <property type="match status" value="1"/>
</dbReference>